<dbReference type="PANTHER" id="PTHR37329:SF1">
    <property type="entry name" value="KINETOCHORE PROTEIN SOS7"/>
    <property type="match status" value="1"/>
</dbReference>
<evidence type="ECO:0000313" key="3">
    <source>
        <dbReference type="EMBL" id="KLO09083.1"/>
    </source>
</evidence>
<name>A0A0H2RHU5_9AGAM</name>
<dbReference type="AlphaFoldDB" id="A0A0H2RHU5"/>
<dbReference type="InterPro" id="IPR048781">
    <property type="entry name" value="Sos7_CC"/>
</dbReference>
<evidence type="ECO:0000256" key="1">
    <source>
        <dbReference type="SAM" id="Coils"/>
    </source>
</evidence>
<dbReference type="GO" id="GO:0000776">
    <property type="term" value="C:kinetochore"/>
    <property type="evidence" value="ECO:0007669"/>
    <property type="project" value="InterPro"/>
</dbReference>
<dbReference type="OrthoDB" id="18959at2759"/>
<dbReference type="EMBL" id="KQ086067">
    <property type="protein sequence ID" value="KLO09083.1"/>
    <property type="molecule type" value="Genomic_DNA"/>
</dbReference>
<organism evidence="3 4">
    <name type="scientific">Schizopora paradoxa</name>
    <dbReference type="NCBI Taxonomy" id="27342"/>
    <lineage>
        <taxon>Eukaryota</taxon>
        <taxon>Fungi</taxon>
        <taxon>Dikarya</taxon>
        <taxon>Basidiomycota</taxon>
        <taxon>Agaricomycotina</taxon>
        <taxon>Agaricomycetes</taxon>
        <taxon>Hymenochaetales</taxon>
        <taxon>Schizoporaceae</taxon>
        <taxon>Schizopora</taxon>
    </lineage>
</organism>
<proteinExistence type="predicted"/>
<dbReference type="InterPro" id="IPR037475">
    <property type="entry name" value="Sos7"/>
</dbReference>
<dbReference type="STRING" id="27342.A0A0H2RHU5"/>
<keyword evidence="4" id="KW-1185">Reference proteome</keyword>
<dbReference type="PANTHER" id="PTHR37329">
    <property type="entry name" value="KINETOCHORE PROTEIN SOS7"/>
    <property type="match status" value="1"/>
</dbReference>
<gene>
    <name evidence="3" type="ORF">SCHPADRAFT_879781</name>
</gene>
<dbReference type="Pfam" id="PF20882">
    <property type="entry name" value="Sos7"/>
    <property type="match status" value="1"/>
</dbReference>
<evidence type="ECO:0000313" key="4">
    <source>
        <dbReference type="Proteomes" id="UP000053477"/>
    </source>
</evidence>
<dbReference type="GO" id="GO:0051315">
    <property type="term" value="P:attachment of mitotic spindle microtubules to kinetochore"/>
    <property type="evidence" value="ECO:0007669"/>
    <property type="project" value="TreeGrafter"/>
</dbReference>
<feature type="coiled-coil region" evidence="1">
    <location>
        <begin position="114"/>
        <end position="145"/>
    </location>
</feature>
<reference evidence="3 4" key="1">
    <citation type="submission" date="2015-04" db="EMBL/GenBank/DDBJ databases">
        <title>Complete genome sequence of Schizopora paradoxa KUC8140, a cosmopolitan wood degrader in East Asia.</title>
        <authorList>
            <consortium name="DOE Joint Genome Institute"/>
            <person name="Min B."/>
            <person name="Park H."/>
            <person name="Jang Y."/>
            <person name="Kim J.-J."/>
            <person name="Kim K.H."/>
            <person name="Pangilinan J."/>
            <person name="Lipzen A."/>
            <person name="Riley R."/>
            <person name="Grigoriev I.V."/>
            <person name="Spatafora J.W."/>
            <person name="Choi I.-G."/>
        </authorList>
    </citation>
    <scope>NUCLEOTIDE SEQUENCE [LARGE SCALE GENOMIC DNA]</scope>
    <source>
        <strain evidence="3 4">KUC8140</strain>
    </source>
</reference>
<accession>A0A0H2RHU5</accession>
<dbReference type="GO" id="GO:0034501">
    <property type="term" value="P:protein localization to kinetochore"/>
    <property type="evidence" value="ECO:0007669"/>
    <property type="project" value="InterPro"/>
</dbReference>
<feature type="domain" description="Kinetochore protein Sos7 coiled-coil" evidence="2">
    <location>
        <begin position="80"/>
        <end position="153"/>
    </location>
</feature>
<dbReference type="InParanoid" id="A0A0H2RHU5"/>
<sequence>MASTSTALRPSLDNPESNIHIEKANTIVNRFTNAQLHLVSSKSKFEEKINEFNDIDPSSGATARQSPADIAFEVEAQLSFLRKLKFNYLEQNAKDKYIKYIVDDDSSLVTKEENDSLRRSNEEKKARLKEAKDRLAQQYTSVAEQASVVQTKHDRASALTNEVESLTAQILDARLSLSRLRTAHPPNSRMSVSSAHATLEKQTDDMAALDAALSDTHARVEGVKGQVQECAREVERLRVDRAAKEAEVGQMRVYEEDERVMGLYDWYSASLELHRSLFSLQESKLLAENELALTYNVDQRQKRRPCTITVTLLFHPNTRRIADATITSSDPLVSEMNFADLVGSHVQSNDVLGLIRAVMARVRSGE</sequence>
<dbReference type="Proteomes" id="UP000053477">
    <property type="component" value="Unassembled WGS sequence"/>
</dbReference>
<evidence type="ECO:0000259" key="2">
    <source>
        <dbReference type="Pfam" id="PF20882"/>
    </source>
</evidence>
<keyword evidence="1" id="KW-0175">Coiled coil</keyword>
<protein>
    <recommendedName>
        <fullName evidence="2">Kinetochore protein Sos7 coiled-coil domain-containing protein</fullName>
    </recommendedName>
</protein>